<sequence>MQVTVYGPLRSAAGGKTVDVAPSGATVRDLLDAFVARHPSAETHLYDESGGVRPSVRVMVGARKAALDDAIPDGEPVKLFPAMRGG</sequence>
<dbReference type="InterPro" id="IPR016155">
    <property type="entry name" value="Mopterin_synth/thiamin_S_b"/>
</dbReference>
<name>A0A830DV82_9EURY</name>
<dbReference type="EMBL" id="BMCI01000005">
    <property type="protein sequence ID" value="GGC63742.1"/>
    <property type="molecule type" value="Genomic_DNA"/>
</dbReference>
<organism evidence="1 2">
    <name type="scientific">Haloferax sulfurifontis</name>
    <dbReference type="NCBI Taxonomy" id="255616"/>
    <lineage>
        <taxon>Archaea</taxon>
        <taxon>Methanobacteriati</taxon>
        <taxon>Methanobacteriota</taxon>
        <taxon>Stenosarchaea group</taxon>
        <taxon>Halobacteria</taxon>
        <taxon>Halobacteriales</taxon>
        <taxon>Haloferacaceae</taxon>
        <taxon>Haloferax</taxon>
    </lineage>
</organism>
<evidence type="ECO:0000313" key="2">
    <source>
        <dbReference type="Proteomes" id="UP000646833"/>
    </source>
</evidence>
<dbReference type="SUPFAM" id="SSF54285">
    <property type="entry name" value="MoaD/ThiS"/>
    <property type="match status" value="1"/>
</dbReference>
<dbReference type="Gene3D" id="3.10.20.30">
    <property type="match status" value="1"/>
</dbReference>
<comment type="caution">
    <text evidence="1">The sequence shown here is derived from an EMBL/GenBank/DDBJ whole genome shotgun (WGS) entry which is preliminary data.</text>
</comment>
<dbReference type="CDD" id="cd17040">
    <property type="entry name" value="Ubl_MoaD_like"/>
    <property type="match status" value="1"/>
</dbReference>
<evidence type="ECO:0008006" key="3">
    <source>
        <dbReference type="Google" id="ProtNLM"/>
    </source>
</evidence>
<reference evidence="1" key="1">
    <citation type="journal article" date="2014" name="Int. J. Syst. Evol. Microbiol.">
        <title>Complete genome sequence of Corynebacterium casei LMG S-19264T (=DSM 44701T), isolated from a smear-ripened cheese.</title>
        <authorList>
            <consortium name="US DOE Joint Genome Institute (JGI-PGF)"/>
            <person name="Walter F."/>
            <person name="Albersmeier A."/>
            <person name="Kalinowski J."/>
            <person name="Ruckert C."/>
        </authorList>
    </citation>
    <scope>NUCLEOTIDE SEQUENCE</scope>
    <source>
        <strain evidence="1">CCM 7217</strain>
    </source>
</reference>
<dbReference type="InterPro" id="IPR003749">
    <property type="entry name" value="ThiS/MoaD-like"/>
</dbReference>
<gene>
    <name evidence="1" type="ORF">GCM10007209_27270</name>
</gene>
<dbReference type="NCBIfam" id="NF041918">
    <property type="entry name" value="SAMP1"/>
    <property type="match status" value="1"/>
</dbReference>
<dbReference type="PANTHER" id="PTHR38031">
    <property type="entry name" value="SULFUR CARRIER PROTEIN SLR0821-RELATED"/>
    <property type="match status" value="1"/>
</dbReference>
<dbReference type="Proteomes" id="UP000646833">
    <property type="component" value="Unassembled WGS sequence"/>
</dbReference>
<dbReference type="InterPro" id="IPR054834">
    <property type="entry name" value="SAMP1_3"/>
</dbReference>
<protein>
    <recommendedName>
        <fullName evidence="3">Sulfur carrier protein ThiS</fullName>
    </recommendedName>
</protein>
<reference evidence="1" key="2">
    <citation type="submission" date="2020-09" db="EMBL/GenBank/DDBJ databases">
        <authorList>
            <person name="Sun Q."/>
            <person name="Sedlacek I."/>
        </authorList>
    </citation>
    <scope>NUCLEOTIDE SEQUENCE</scope>
    <source>
        <strain evidence="1">CCM 7217</strain>
    </source>
</reference>
<dbReference type="InterPro" id="IPR052045">
    <property type="entry name" value="Sulfur_Carrier/Prot_Modifier"/>
</dbReference>
<accession>A0A830DV82</accession>
<dbReference type="AlphaFoldDB" id="A0A830DV82"/>
<dbReference type="InterPro" id="IPR012675">
    <property type="entry name" value="Beta-grasp_dom_sf"/>
</dbReference>
<proteinExistence type="predicted"/>
<dbReference type="PANTHER" id="PTHR38031:SF1">
    <property type="entry name" value="SULFUR CARRIER PROTEIN CYSO"/>
    <property type="match status" value="1"/>
</dbReference>
<dbReference type="RefSeq" id="WP_007274078.1">
    <property type="nucleotide sequence ID" value="NZ_BMCI01000005.1"/>
</dbReference>
<evidence type="ECO:0000313" key="1">
    <source>
        <dbReference type="EMBL" id="GGC63742.1"/>
    </source>
</evidence>
<dbReference type="Pfam" id="PF02597">
    <property type="entry name" value="ThiS"/>
    <property type="match status" value="1"/>
</dbReference>